<dbReference type="InParanoid" id="A0A061DPI4"/>
<proteinExistence type="predicted"/>
<organism evidence="2 3">
    <name type="scientific">Theobroma cacao</name>
    <name type="common">Cacao</name>
    <name type="synonym">Cocoa</name>
    <dbReference type="NCBI Taxonomy" id="3641"/>
    <lineage>
        <taxon>Eukaryota</taxon>
        <taxon>Viridiplantae</taxon>
        <taxon>Streptophyta</taxon>
        <taxon>Embryophyta</taxon>
        <taxon>Tracheophyta</taxon>
        <taxon>Spermatophyta</taxon>
        <taxon>Magnoliopsida</taxon>
        <taxon>eudicotyledons</taxon>
        <taxon>Gunneridae</taxon>
        <taxon>Pentapetalae</taxon>
        <taxon>rosids</taxon>
        <taxon>malvids</taxon>
        <taxon>Malvales</taxon>
        <taxon>Malvaceae</taxon>
        <taxon>Byttnerioideae</taxon>
        <taxon>Theobroma</taxon>
    </lineage>
</organism>
<evidence type="ECO:0000313" key="2">
    <source>
        <dbReference type="EMBL" id="EOX94332.1"/>
    </source>
</evidence>
<reference evidence="2 3" key="1">
    <citation type="journal article" date="2013" name="Genome Biol.">
        <title>The genome sequence of the most widely cultivated cacao type and its use to identify candidate genes regulating pod color.</title>
        <authorList>
            <person name="Motamayor J.C."/>
            <person name="Mockaitis K."/>
            <person name="Schmutz J."/>
            <person name="Haiminen N."/>
            <person name="Iii D.L."/>
            <person name="Cornejo O."/>
            <person name="Findley S.D."/>
            <person name="Zheng P."/>
            <person name="Utro F."/>
            <person name="Royaert S."/>
            <person name="Saski C."/>
            <person name="Jenkins J."/>
            <person name="Podicheti R."/>
            <person name="Zhao M."/>
            <person name="Scheffler B.E."/>
            <person name="Stack J.C."/>
            <person name="Feltus F.A."/>
            <person name="Mustiga G.M."/>
            <person name="Amores F."/>
            <person name="Phillips W."/>
            <person name="Marelli J.P."/>
            <person name="May G.D."/>
            <person name="Shapiro H."/>
            <person name="Ma J."/>
            <person name="Bustamante C.D."/>
            <person name="Schnell R.J."/>
            <person name="Main D."/>
            <person name="Gilbert D."/>
            <person name="Parida L."/>
            <person name="Kuhn D.N."/>
        </authorList>
    </citation>
    <scope>NUCLEOTIDE SEQUENCE [LARGE SCALE GENOMIC DNA]</scope>
    <source>
        <strain evidence="3">cv. Matina 1-6</strain>
    </source>
</reference>
<gene>
    <name evidence="2" type="ORF">TCM_003919</name>
</gene>
<feature type="region of interest" description="Disordered" evidence="1">
    <location>
        <begin position="1"/>
        <end position="67"/>
    </location>
</feature>
<sequence length="182" mass="20374">MRKLGAVARMRRMSSDRKLGTVGNDEKNVFELPIREHRSSPGDPDRGSQGSTWCSRNEEPDAPSRLPKGSIDCYLVTRCKVHEVKLGNRQQLEELLKLGMVMGTKQHVMRLDGPNLANYKGGRALKKTSEVDFSAFKIGGEKVLDIVELEGIDGTREEKTLGSYHPGAVDDAFNDWWNRCSL</sequence>
<dbReference type="HOGENOM" id="CLU_1484523_0_0_1"/>
<dbReference type="EMBL" id="CM001879">
    <property type="protein sequence ID" value="EOX94332.1"/>
    <property type="molecule type" value="Genomic_DNA"/>
</dbReference>
<protein>
    <submittedName>
        <fullName evidence="2">Uncharacterized protein</fullName>
    </submittedName>
</protein>
<dbReference type="Gramene" id="EOX94332">
    <property type="protein sequence ID" value="EOX94332"/>
    <property type="gene ID" value="TCM_003919"/>
</dbReference>
<feature type="compositionally biased region" description="Basic and acidic residues" evidence="1">
    <location>
        <begin position="13"/>
        <end position="46"/>
    </location>
</feature>
<dbReference type="AlphaFoldDB" id="A0A061DPI4"/>
<keyword evidence="3" id="KW-1185">Reference proteome</keyword>
<accession>A0A061DPI4</accession>
<evidence type="ECO:0000256" key="1">
    <source>
        <dbReference type="SAM" id="MobiDB-lite"/>
    </source>
</evidence>
<name>A0A061DPI4_THECC</name>
<evidence type="ECO:0000313" key="3">
    <source>
        <dbReference type="Proteomes" id="UP000026915"/>
    </source>
</evidence>
<dbReference type="Proteomes" id="UP000026915">
    <property type="component" value="Chromosome 1"/>
</dbReference>